<evidence type="ECO:0000256" key="1">
    <source>
        <dbReference type="ARBA" id="ARBA00022723"/>
    </source>
</evidence>
<evidence type="ECO:0000313" key="5">
    <source>
        <dbReference type="Proteomes" id="UP000006727"/>
    </source>
</evidence>
<dbReference type="PANTHER" id="PTHR31009">
    <property type="entry name" value="S-ADENOSYL-L-METHIONINE:CARBOXYL METHYLTRANSFERASE FAMILY PROTEIN"/>
    <property type="match status" value="1"/>
</dbReference>
<dbReference type="GO" id="GO:0046872">
    <property type="term" value="F:metal ion binding"/>
    <property type="evidence" value="ECO:0007669"/>
    <property type="project" value="UniProtKB-KW"/>
</dbReference>
<dbReference type="KEGG" id="ppp:112293886"/>
<reference evidence="4" key="3">
    <citation type="submission" date="2020-12" db="UniProtKB">
        <authorList>
            <consortium name="EnsemblPlants"/>
        </authorList>
    </citation>
    <scope>IDENTIFICATION</scope>
</reference>
<dbReference type="InterPro" id="IPR005299">
    <property type="entry name" value="MeTrfase_7"/>
</dbReference>
<proteinExistence type="predicted"/>
<reference evidence="3 5" key="2">
    <citation type="journal article" date="2018" name="Plant J.">
        <title>The Physcomitrella patens chromosome-scale assembly reveals moss genome structure and evolution.</title>
        <authorList>
            <person name="Lang D."/>
            <person name="Ullrich K.K."/>
            <person name="Murat F."/>
            <person name="Fuchs J."/>
            <person name="Jenkins J."/>
            <person name="Haas F.B."/>
            <person name="Piednoel M."/>
            <person name="Gundlach H."/>
            <person name="Van Bel M."/>
            <person name="Meyberg R."/>
            <person name="Vives C."/>
            <person name="Morata J."/>
            <person name="Symeonidi A."/>
            <person name="Hiss M."/>
            <person name="Muchero W."/>
            <person name="Kamisugi Y."/>
            <person name="Saleh O."/>
            <person name="Blanc G."/>
            <person name="Decker E.L."/>
            <person name="van Gessel N."/>
            <person name="Grimwood J."/>
            <person name="Hayes R.D."/>
            <person name="Graham S.W."/>
            <person name="Gunter L.E."/>
            <person name="McDaniel S.F."/>
            <person name="Hoernstein S.N.W."/>
            <person name="Larsson A."/>
            <person name="Li F.W."/>
            <person name="Perroud P.F."/>
            <person name="Phillips J."/>
            <person name="Ranjan P."/>
            <person name="Rokshar D.S."/>
            <person name="Rothfels C.J."/>
            <person name="Schneider L."/>
            <person name="Shu S."/>
            <person name="Stevenson D.W."/>
            <person name="Thummler F."/>
            <person name="Tillich M."/>
            <person name="Villarreal Aguilar J.C."/>
            <person name="Widiez T."/>
            <person name="Wong G.K."/>
            <person name="Wymore A."/>
            <person name="Zhang Y."/>
            <person name="Zimmer A.D."/>
            <person name="Quatrano R.S."/>
            <person name="Mayer K.F.X."/>
            <person name="Goodstein D."/>
            <person name="Casacuberta J.M."/>
            <person name="Vandepoele K."/>
            <person name="Reski R."/>
            <person name="Cuming A.C."/>
            <person name="Tuskan G.A."/>
            <person name="Maumus F."/>
            <person name="Salse J."/>
            <person name="Schmutz J."/>
            <person name="Rensing S.A."/>
        </authorList>
    </citation>
    <scope>NUCLEOTIDE SEQUENCE [LARGE SCALE GENOMIC DNA]</scope>
    <source>
        <strain evidence="4 5">cv. Gransden 2004</strain>
    </source>
</reference>
<dbReference type="Proteomes" id="UP000006727">
    <property type="component" value="Chromosome 16"/>
</dbReference>
<dbReference type="GO" id="GO:0032259">
    <property type="term" value="P:methylation"/>
    <property type="evidence" value="ECO:0000318"/>
    <property type="project" value="GO_Central"/>
</dbReference>
<keyword evidence="5" id="KW-1185">Reference proteome</keyword>
<dbReference type="SUPFAM" id="SSF53335">
    <property type="entry name" value="S-adenosyl-L-methionine-dependent methyltransferases"/>
    <property type="match status" value="1"/>
</dbReference>
<keyword evidence="2" id="KW-0460">Magnesium</keyword>
<dbReference type="AlphaFoldDB" id="A0A2K1J9F0"/>
<dbReference type="InterPro" id="IPR029063">
    <property type="entry name" value="SAM-dependent_MTases_sf"/>
</dbReference>
<dbReference type="PaxDb" id="3218-PP1S327_35V6.1"/>
<dbReference type="FunCoup" id="A0A2K1J9F0">
    <property type="interactions" value="3"/>
</dbReference>
<sequence length="438" mass="48064">MTVKRSLLVEADELPAAQDDKLASLHMSRLVIPAAPLAGFHGAASSAPPSTVSAILRMEGAGDASYVKYSSGQANINAELRPMLATAIRTYTEFPSSGPIRVADLGCSVGANALGFAECISNAVLEKFKSLGLPAPEIQHFFSDLPSNDFNLLFSLMPHLKSGEDDWGNLDNCREMDTTRSYYAAAVPGSFYDRLFPRESLHVVMSTWSMHWLSHIPTSVTDKSSPAYNKGKVWINEGSPAVAEEYSKVSKENLKAFFVNRGVEMVSGGLLFVMLMSRKDPCRKEIQFGQPLGLGSPICGMFELAWNDLVDEGVVDEDTRDSFNMPIYCPSADEITEAIDESSAFRVEKLEIWEDIDFLPRATAVQLATNPERWGAMAMNMSKTMMLTLVEAHVGPEVAAKLWDRLQKQVTAHCRRTKTVFCANSPGCNIALAFLVKK</sequence>
<dbReference type="RefSeq" id="XP_024399604.1">
    <property type="nucleotide sequence ID" value="XM_024543836.2"/>
</dbReference>
<dbReference type="GeneID" id="112293886"/>
<dbReference type="OMA" id="RIPRKVM"/>
<dbReference type="GO" id="GO:0008757">
    <property type="term" value="F:S-adenosylmethionine-dependent methyltransferase activity"/>
    <property type="evidence" value="ECO:0000318"/>
    <property type="project" value="GO_Central"/>
</dbReference>
<accession>A0A2K1J9F0</accession>
<name>A0A2K1J9F0_PHYPA</name>
<evidence type="ECO:0000313" key="4">
    <source>
        <dbReference type="EnsemblPlants" id="Pp3c16_20180V3.1"/>
    </source>
</evidence>
<dbReference type="STRING" id="3218.A0A2K1J9F0"/>
<reference evidence="3 5" key="1">
    <citation type="journal article" date="2008" name="Science">
        <title>The Physcomitrella genome reveals evolutionary insights into the conquest of land by plants.</title>
        <authorList>
            <person name="Rensing S."/>
            <person name="Lang D."/>
            <person name="Zimmer A."/>
            <person name="Terry A."/>
            <person name="Salamov A."/>
            <person name="Shapiro H."/>
            <person name="Nishiyama T."/>
            <person name="Perroud P.-F."/>
            <person name="Lindquist E."/>
            <person name="Kamisugi Y."/>
            <person name="Tanahashi T."/>
            <person name="Sakakibara K."/>
            <person name="Fujita T."/>
            <person name="Oishi K."/>
            <person name="Shin-I T."/>
            <person name="Kuroki Y."/>
            <person name="Toyoda A."/>
            <person name="Suzuki Y."/>
            <person name="Hashimoto A."/>
            <person name="Yamaguchi K."/>
            <person name="Sugano A."/>
            <person name="Kohara Y."/>
            <person name="Fujiyama A."/>
            <person name="Anterola A."/>
            <person name="Aoki S."/>
            <person name="Ashton N."/>
            <person name="Barbazuk W.B."/>
            <person name="Barker E."/>
            <person name="Bennetzen J."/>
            <person name="Bezanilla M."/>
            <person name="Blankenship R."/>
            <person name="Cho S.H."/>
            <person name="Dutcher S."/>
            <person name="Estelle M."/>
            <person name="Fawcett J.A."/>
            <person name="Gundlach H."/>
            <person name="Hanada K."/>
            <person name="Heyl A."/>
            <person name="Hicks K.A."/>
            <person name="Hugh J."/>
            <person name="Lohr M."/>
            <person name="Mayer K."/>
            <person name="Melkozernov A."/>
            <person name="Murata T."/>
            <person name="Nelson D."/>
            <person name="Pils B."/>
            <person name="Prigge M."/>
            <person name="Reiss B."/>
            <person name="Renner T."/>
            <person name="Rombauts S."/>
            <person name="Rushton P."/>
            <person name="Sanderfoot A."/>
            <person name="Schween G."/>
            <person name="Shiu S.-H."/>
            <person name="Stueber K."/>
            <person name="Theodoulou F.L."/>
            <person name="Tu H."/>
            <person name="Van de Peer Y."/>
            <person name="Verrier P.J."/>
            <person name="Waters E."/>
            <person name="Wood A."/>
            <person name="Yang L."/>
            <person name="Cove D."/>
            <person name="Cuming A."/>
            <person name="Hasebe M."/>
            <person name="Lucas S."/>
            <person name="Mishler D.B."/>
            <person name="Reski R."/>
            <person name="Grigoriev I."/>
            <person name="Quatrano R.S."/>
            <person name="Boore J.L."/>
        </authorList>
    </citation>
    <scope>NUCLEOTIDE SEQUENCE [LARGE SCALE GENOMIC DNA]</scope>
    <source>
        <strain evidence="4 5">cv. Gransden 2004</strain>
    </source>
</reference>
<evidence type="ECO:0000256" key="2">
    <source>
        <dbReference type="ARBA" id="ARBA00022842"/>
    </source>
</evidence>
<keyword evidence="1" id="KW-0479">Metal-binding</keyword>
<dbReference type="Gramene" id="Pp3c16_20180V3.1">
    <property type="protein sequence ID" value="Pp3c16_20180V3.1"/>
    <property type="gene ID" value="Pp3c16_20180"/>
</dbReference>
<evidence type="ECO:0000313" key="3">
    <source>
        <dbReference type="EMBL" id="PNR38155.1"/>
    </source>
</evidence>
<dbReference type="EnsemblPlants" id="Pp3c16_20180V3.2">
    <property type="protein sequence ID" value="Pp3c16_20180V3.2"/>
    <property type="gene ID" value="Pp3c16_20180"/>
</dbReference>
<dbReference type="InterPro" id="IPR042086">
    <property type="entry name" value="MeTrfase_capping"/>
</dbReference>
<dbReference type="OrthoDB" id="1523883at2759"/>
<dbReference type="Gramene" id="Pp3c16_20180V3.2">
    <property type="protein sequence ID" value="Pp3c16_20180V3.2"/>
    <property type="gene ID" value="Pp3c16_20180"/>
</dbReference>
<dbReference type="Gene3D" id="1.10.1200.270">
    <property type="entry name" value="Methyltransferase, alpha-helical capping domain"/>
    <property type="match status" value="1"/>
</dbReference>
<dbReference type="Gene3D" id="3.40.50.150">
    <property type="entry name" value="Vaccinia Virus protein VP39"/>
    <property type="match status" value="1"/>
</dbReference>
<dbReference type="Pfam" id="PF03492">
    <property type="entry name" value="Methyltransf_7"/>
    <property type="match status" value="1"/>
</dbReference>
<dbReference type="EnsemblPlants" id="Pp3c16_20180V3.1">
    <property type="protein sequence ID" value="Pp3c16_20180V3.1"/>
    <property type="gene ID" value="Pp3c16_20180"/>
</dbReference>
<dbReference type="EMBL" id="ABEU02000016">
    <property type="protein sequence ID" value="PNR38155.1"/>
    <property type="molecule type" value="Genomic_DNA"/>
</dbReference>
<organism evidence="3">
    <name type="scientific">Physcomitrium patens</name>
    <name type="common">Spreading-leaved earth moss</name>
    <name type="synonym">Physcomitrella patens</name>
    <dbReference type="NCBI Taxonomy" id="3218"/>
    <lineage>
        <taxon>Eukaryota</taxon>
        <taxon>Viridiplantae</taxon>
        <taxon>Streptophyta</taxon>
        <taxon>Embryophyta</taxon>
        <taxon>Bryophyta</taxon>
        <taxon>Bryophytina</taxon>
        <taxon>Bryopsida</taxon>
        <taxon>Funariidae</taxon>
        <taxon>Funariales</taxon>
        <taxon>Funariaceae</taxon>
        <taxon>Physcomitrium</taxon>
    </lineage>
</organism>
<gene>
    <name evidence="4" type="primary">LOC112293886</name>
    <name evidence="3" type="ORF">PHYPA_021266</name>
</gene>
<protein>
    <submittedName>
        <fullName evidence="3 4">Uncharacterized protein</fullName>
    </submittedName>
</protein>